<keyword evidence="3" id="KW-1185">Reference proteome</keyword>
<feature type="compositionally biased region" description="Basic and acidic residues" evidence="1">
    <location>
        <begin position="22"/>
        <end position="31"/>
    </location>
</feature>
<accession>A0A6G1EW67</accession>
<evidence type="ECO:0000313" key="2">
    <source>
        <dbReference type="EMBL" id="KAF0928908.1"/>
    </source>
</evidence>
<organism evidence="2 3">
    <name type="scientific">Oryza meyeriana var. granulata</name>
    <dbReference type="NCBI Taxonomy" id="110450"/>
    <lineage>
        <taxon>Eukaryota</taxon>
        <taxon>Viridiplantae</taxon>
        <taxon>Streptophyta</taxon>
        <taxon>Embryophyta</taxon>
        <taxon>Tracheophyta</taxon>
        <taxon>Spermatophyta</taxon>
        <taxon>Magnoliopsida</taxon>
        <taxon>Liliopsida</taxon>
        <taxon>Poales</taxon>
        <taxon>Poaceae</taxon>
        <taxon>BOP clade</taxon>
        <taxon>Oryzoideae</taxon>
        <taxon>Oryzeae</taxon>
        <taxon>Oryzinae</taxon>
        <taxon>Oryza</taxon>
        <taxon>Oryza meyeriana</taxon>
    </lineage>
</organism>
<dbReference type="EMBL" id="SPHZ02000002">
    <property type="protein sequence ID" value="KAF0928908.1"/>
    <property type="molecule type" value="Genomic_DNA"/>
</dbReference>
<name>A0A6G1EW67_9ORYZ</name>
<evidence type="ECO:0000256" key="1">
    <source>
        <dbReference type="SAM" id="MobiDB-lite"/>
    </source>
</evidence>
<dbReference type="Proteomes" id="UP000479710">
    <property type="component" value="Unassembled WGS sequence"/>
</dbReference>
<gene>
    <name evidence="2" type="ORF">E2562_010755</name>
</gene>
<evidence type="ECO:0000313" key="3">
    <source>
        <dbReference type="Proteomes" id="UP000479710"/>
    </source>
</evidence>
<reference evidence="2 3" key="1">
    <citation type="submission" date="2019-11" db="EMBL/GenBank/DDBJ databases">
        <title>Whole genome sequence of Oryza granulata.</title>
        <authorList>
            <person name="Li W."/>
        </authorList>
    </citation>
    <scope>NUCLEOTIDE SEQUENCE [LARGE SCALE GENOMIC DNA]</scope>
    <source>
        <strain evidence="3">cv. Menghai</strain>
        <tissue evidence="2">Leaf</tissue>
    </source>
</reference>
<feature type="region of interest" description="Disordered" evidence="1">
    <location>
        <begin position="1"/>
        <end position="90"/>
    </location>
</feature>
<proteinExistence type="predicted"/>
<protein>
    <recommendedName>
        <fullName evidence="4">DUF834 domain-containing protein</fullName>
    </recommendedName>
</protein>
<evidence type="ECO:0008006" key="4">
    <source>
        <dbReference type="Google" id="ProtNLM"/>
    </source>
</evidence>
<comment type="caution">
    <text evidence="2">The sequence shown here is derived from an EMBL/GenBank/DDBJ whole genome shotgun (WGS) entry which is preliminary data.</text>
</comment>
<feature type="compositionally biased region" description="Basic and acidic residues" evidence="1">
    <location>
        <begin position="68"/>
        <end position="83"/>
    </location>
</feature>
<sequence>MAPSLMVTEEEKGLGGAAAPAKAREERDGGGRQRWRQLLPWPLGDAGGVIRSGSGKKWTTRGHCGARGRGDRRREERKPEIGRRGAPAAP</sequence>
<dbReference type="AlphaFoldDB" id="A0A6G1EW67"/>